<evidence type="ECO:0000256" key="2">
    <source>
        <dbReference type="ARBA" id="ARBA00007343"/>
    </source>
</evidence>
<feature type="transmembrane region" description="Helical" evidence="15">
    <location>
        <begin position="1139"/>
        <end position="1162"/>
    </location>
</feature>
<keyword evidence="10" id="KW-1015">Disulfide bond</keyword>
<accession>A0A8T3CRE1</accession>
<organism evidence="21 22">
    <name type="scientific">Albula goreensis</name>
    <dbReference type="NCBI Taxonomy" id="1534307"/>
    <lineage>
        <taxon>Eukaryota</taxon>
        <taxon>Metazoa</taxon>
        <taxon>Chordata</taxon>
        <taxon>Craniata</taxon>
        <taxon>Vertebrata</taxon>
        <taxon>Euteleostomi</taxon>
        <taxon>Actinopterygii</taxon>
        <taxon>Neopterygii</taxon>
        <taxon>Teleostei</taxon>
        <taxon>Albuliformes</taxon>
        <taxon>Albulidae</taxon>
        <taxon>Albula</taxon>
    </lineage>
</organism>
<keyword evidence="4 15" id="KW-0812">Transmembrane</keyword>
<sequence>MKIFAGRILQFAALSLLGGGLTASLSSDCKIYDERPKNVGKTSPKAQSRVVCSNTDLRQMLPPESFPNTTVTLILSNNKLEELKNGSFAGLSALQRLDIRNNTIRHIEPGAFLGLQALKKLDLSNNRISCLNGEMFKGLGGLVRLNISGNLFSSLSSGTFESLSSLKTLEFQTQYLLCDCNLLWVLDWTKDRGVGVKDTHCSYPSSLQGQPIASLKPQQLTCDPALEPPSFRMVPSQRQVVFRGDSLPLQCQVSHLGGDTQVRWYRDGLAVESNATLGFTIQESAPQNCSLIYSSLIITNIQPASAGNWECRMRSCHRNGSIGIHVLVLESSAKYCPPDTVSNNKGDFRWPRTLAGVTAYLPCQGVATGAALYSGSQGAGRRAWRRCEEAGLWAEGEYSQCQYRSDVTRVLHIINQMPLNLSNAVTTARQLLAYTAEAANFSDKMDVIYVAQMVEKFGKFAEKYWELGEVMVDICSNLMLAEEQVLHLAEVESQACSRITETLLRVASHRLTAGAQGYSTSSSSIAVEAHTLRASSFSGMTCTLFRKLPPDRKALHEPEAPEPDPGRDQQLGFKCNVTGAPPNIGLRNDAVEAWIQLPASFLTQLTEESVRQSGSSRSKDTLGLFAPGKAKDTIRLSKELIGPSRQGQTEEPIRGSETVETEGPVRLPGSSQNEEPLTPSRKTEESTGLTGSSTPQEAFGLSRWSQTESPVLQPGTDRAKEAARLSEGPVRLPRASKLAEPVYQLLLLGFGNGKLFPSAGNASLAGGRGGSWSAASPVILVKIEGLPPEMLHSPVNVTLRRLGGSSEGDMVAGSWDPGLLGGQGGWETDSCKILSSSNNFTSMSCSSLAAYALLMDLSSVQNSPSNPALLHPLIYTASIFLLLCLLAVIITYTCHRRSILISPKGWHMLVNLCLHLFLTCALFIGGITHHNHPSMCQAVGILLHYSSLATVLWVGVSARNIYKQVTRKAKPCEDPDEPPPPPRPMLRFYLIGGGIPLIVCGITAAANIKNYGTQINAPYCWMAWEASLGAFFGPACFITLVDCVYFLSILLQLSCHPERRFELKEPPEEELQRCLVTASLVSHGNGDASPSPSTSPWVLGNEHSFRAQLLGVGLVLLLSVGLWACGALAVSWAATPSGLAFACLFSVLAVGLGGFIATHHCITRGDVQRSWGWRGRGCSSSSQKAVPNASGCSPSGTGNGATTYPSNSLSGSSCCTSRSAPSPRSSAHGCKLTNLHAEAAAAQHKPHPGNGSDPAPCQIPAPSDGGVTEHSLDSEVQMHVAPLELLLPAGRSQSQKARVRAPRHSRLALLREYAYDISTSVEGSEPHGPTADPHPLATRGRHHSQSQLNCSDPHLPHQSLATRGRVEIEGEPKSYGLNLANQNGLIKDNGPNHATLAPPDDNSSIKTGLWKHETTV</sequence>
<feature type="region of interest" description="Disordered" evidence="14">
    <location>
        <begin position="1240"/>
        <end position="1269"/>
    </location>
</feature>
<dbReference type="InterPro" id="IPR000203">
    <property type="entry name" value="GPS"/>
</dbReference>
<dbReference type="InterPro" id="IPR058808">
    <property type="entry name" value="GAIN_ADGRA2/3"/>
</dbReference>
<dbReference type="Gene3D" id="1.20.1070.10">
    <property type="entry name" value="Rhodopsin 7-helix transmembrane proteins"/>
    <property type="match status" value="1"/>
</dbReference>
<keyword evidence="22" id="KW-1185">Reference proteome</keyword>
<dbReference type="InterPro" id="IPR007110">
    <property type="entry name" value="Ig-like_dom"/>
</dbReference>
<evidence type="ECO:0000313" key="22">
    <source>
        <dbReference type="Proteomes" id="UP000829720"/>
    </source>
</evidence>
<dbReference type="SUPFAM" id="SSF52058">
    <property type="entry name" value="L domain-like"/>
    <property type="match status" value="1"/>
</dbReference>
<keyword evidence="6" id="KW-0677">Repeat</keyword>
<feature type="transmembrane region" description="Helical" evidence="15">
    <location>
        <begin position="906"/>
        <end position="927"/>
    </location>
</feature>
<dbReference type="InterPro" id="IPR003591">
    <property type="entry name" value="Leu-rich_rpt_typical-subtyp"/>
</dbReference>
<evidence type="ECO:0008006" key="23">
    <source>
        <dbReference type="Google" id="ProtNLM"/>
    </source>
</evidence>
<dbReference type="SMART" id="SM00369">
    <property type="entry name" value="LRR_TYP"/>
    <property type="match status" value="4"/>
</dbReference>
<comment type="similarity">
    <text evidence="2">Belongs to the G-protein coupled receptor 2 family. Adhesion G-protein coupled receptor (ADGR) subfamily.</text>
</comment>
<dbReference type="SMART" id="SM00082">
    <property type="entry name" value="LRRCT"/>
    <property type="match status" value="1"/>
</dbReference>
<dbReference type="PANTHER" id="PTHR45930:SF2">
    <property type="entry name" value="ADHESION G PROTEIN-COUPLED RECEPTOR A3"/>
    <property type="match status" value="1"/>
</dbReference>
<feature type="transmembrane region" description="Helical" evidence="15">
    <location>
        <begin position="1028"/>
        <end position="1051"/>
    </location>
</feature>
<feature type="region of interest" description="Disordered" evidence="14">
    <location>
        <begin position="1320"/>
        <end position="1355"/>
    </location>
</feature>
<evidence type="ECO:0000256" key="1">
    <source>
        <dbReference type="ARBA" id="ARBA00004141"/>
    </source>
</evidence>
<comment type="subcellular location">
    <subcellularLocation>
        <location evidence="1">Membrane</location>
        <topology evidence="1">Multi-pass membrane protein</topology>
    </subcellularLocation>
</comment>
<reference evidence="21" key="1">
    <citation type="submission" date="2021-01" db="EMBL/GenBank/DDBJ databases">
        <authorList>
            <person name="Zahm M."/>
            <person name="Roques C."/>
            <person name="Cabau C."/>
            <person name="Klopp C."/>
            <person name="Donnadieu C."/>
            <person name="Jouanno E."/>
            <person name="Lampietro C."/>
            <person name="Louis A."/>
            <person name="Herpin A."/>
            <person name="Echchiki A."/>
            <person name="Berthelot C."/>
            <person name="Parey E."/>
            <person name="Roest-Crollius H."/>
            <person name="Braasch I."/>
            <person name="Postlethwait J."/>
            <person name="Bobe J."/>
            <person name="Montfort J."/>
            <person name="Bouchez O."/>
            <person name="Begum T."/>
            <person name="Mejri S."/>
            <person name="Adams A."/>
            <person name="Chen W.-J."/>
            <person name="Guiguen Y."/>
        </authorList>
    </citation>
    <scope>NUCLEOTIDE SEQUENCE</scope>
    <source>
        <tissue evidence="21">Blood</tissue>
    </source>
</reference>
<dbReference type="FunFam" id="3.80.10.10:FF:000287">
    <property type="entry name" value="adhesion G protein-coupled receptor A3"/>
    <property type="match status" value="1"/>
</dbReference>
<feature type="region of interest" description="Disordered" evidence="14">
    <location>
        <begin position="553"/>
        <end position="573"/>
    </location>
</feature>
<dbReference type="SMART" id="SM00409">
    <property type="entry name" value="IG"/>
    <property type="match status" value="1"/>
</dbReference>
<dbReference type="OrthoDB" id="10031018at2759"/>
<feature type="transmembrane region" description="Helical" evidence="15">
    <location>
        <begin position="873"/>
        <end position="894"/>
    </location>
</feature>
<evidence type="ECO:0000256" key="5">
    <source>
        <dbReference type="ARBA" id="ARBA00022729"/>
    </source>
</evidence>
<dbReference type="SUPFAM" id="SSF111418">
    <property type="entry name" value="Hormone receptor domain"/>
    <property type="match status" value="1"/>
</dbReference>
<keyword evidence="12" id="KW-0807">Transducer</keyword>
<dbReference type="InterPro" id="IPR003599">
    <property type="entry name" value="Ig_sub"/>
</dbReference>
<dbReference type="InterPro" id="IPR032675">
    <property type="entry name" value="LRR_dom_sf"/>
</dbReference>
<evidence type="ECO:0000256" key="12">
    <source>
        <dbReference type="ARBA" id="ARBA00023224"/>
    </source>
</evidence>
<dbReference type="PANTHER" id="PTHR45930">
    <property type="entry name" value="G-PROTEIN COUPLED RECEPTOR 124-LIKE PROTEIN"/>
    <property type="match status" value="1"/>
</dbReference>
<evidence type="ECO:0000256" key="3">
    <source>
        <dbReference type="ARBA" id="ARBA00022614"/>
    </source>
</evidence>
<dbReference type="InterPro" id="IPR000483">
    <property type="entry name" value="Cys-rich_flank_reg_C"/>
</dbReference>
<evidence type="ECO:0000256" key="14">
    <source>
        <dbReference type="SAM" id="MobiDB-lite"/>
    </source>
</evidence>
<feature type="domain" description="Ig-like" evidence="20">
    <location>
        <begin position="229"/>
        <end position="315"/>
    </location>
</feature>
<dbReference type="InterPro" id="IPR051963">
    <property type="entry name" value="Adhesion_GPCR_A"/>
</dbReference>
<evidence type="ECO:0000259" key="20">
    <source>
        <dbReference type="PROSITE" id="PS50835"/>
    </source>
</evidence>
<evidence type="ECO:0000256" key="6">
    <source>
        <dbReference type="ARBA" id="ARBA00022737"/>
    </source>
</evidence>
<dbReference type="PROSITE" id="PS50261">
    <property type="entry name" value="G_PROTEIN_RECEP_F2_4"/>
    <property type="match status" value="1"/>
</dbReference>
<name>A0A8T3CRE1_9TELE</name>
<dbReference type="PROSITE" id="PS51450">
    <property type="entry name" value="LRR"/>
    <property type="match status" value="2"/>
</dbReference>
<dbReference type="InterPro" id="IPR013783">
    <property type="entry name" value="Ig-like_fold"/>
</dbReference>
<feature type="domain" description="G-protein coupled receptors family 2 profile 2" evidence="19">
    <location>
        <begin position="870"/>
        <end position="1053"/>
    </location>
</feature>
<dbReference type="InterPro" id="IPR001879">
    <property type="entry name" value="GPCR_2_extracellular_dom"/>
</dbReference>
<dbReference type="Gene3D" id="4.10.1240.10">
    <property type="entry name" value="GPCR, family 2, extracellular hormone receptor domain"/>
    <property type="match status" value="1"/>
</dbReference>
<dbReference type="EMBL" id="JAERUA010000018">
    <property type="protein sequence ID" value="KAI1887819.1"/>
    <property type="molecule type" value="Genomic_DNA"/>
</dbReference>
<dbReference type="Proteomes" id="UP000829720">
    <property type="component" value="Unassembled WGS sequence"/>
</dbReference>
<dbReference type="GO" id="GO:0009897">
    <property type="term" value="C:external side of plasma membrane"/>
    <property type="evidence" value="ECO:0007669"/>
    <property type="project" value="TreeGrafter"/>
</dbReference>
<dbReference type="InterPro" id="IPR036179">
    <property type="entry name" value="Ig-like_dom_sf"/>
</dbReference>
<dbReference type="Pfam" id="PF13927">
    <property type="entry name" value="Ig_3"/>
    <property type="match status" value="1"/>
</dbReference>
<feature type="region of interest" description="Disordered" evidence="14">
    <location>
        <begin position="1386"/>
        <end position="1407"/>
    </location>
</feature>
<dbReference type="PROSITE" id="PS50227">
    <property type="entry name" value="G_PROTEIN_RECEP_F2_3"/>
    <property type="match status" value="1"/>
</dbReference>
<feature type="domain" description="G-protein coupled receptors family 2 profile 1" evidence="18">
    <location>
        <begin position="315"/>
        <end position="405"/>
    </location>
</feature>
<evidence type="ECO:0000256" key="11">
    <source>
        <dbReference type="ARBA" id="ARBA00023170"/>
    </source>
</evidence>
<evidence type="ECO:0000256" key="4">
    <source>
        <dbReference type="ARBA" id="ARBA00022692"/>
    </source>
</evidence>
<keyword evidence="5 16" id="KW-0732">Signal</keyword>
<dbReference type="InterPro" id="IPR000832">
    <property type="entry name" value="GPCR_2_secretin-like"/>
</dbReference>
<dbReference type="GO" id="GO:0004930">
    <property type="term" value="F:G protein-coupled receptor activity"/>
    <property type="evidence" value="ECO:0007669"/>
    <property type="project" value="UniProtKB-KW"/>
</dbReference>
<evidence type="ECO:0000256" key="10">
    <source>
        <dbReference type="ARBA" id="ARBA00023157"/>
    </source>
</evidence>
<evidence type="ECO:0000256" key="13">
    <source>
        <dbReference type="ARBA" id="ARBA00023319"/>
    </source>
</evidence>
<feature type="region of interest" description="Disordered" evidence="14">
    <location>
        <begin position="638"/>
        <end position="726"/>
    </location>
</feature>
<evidence type="ECO:0000313" key="21">
    <source>
        <dbReference type="EMBL" id="KAI1887819.1"/>
    </source>
</evidence>
<dbReference type="GO" id="GO:0007166">
    <property type="term" value="P:cell surface receptor signaling pathway"/>
    <property type="evidence" value="ECO:0007669"/>
    <property type="project" value="InterPro"/>
</dbReference>
<evidence type="ECO:0000256" key="9">
    <source>
        <dbReference type="ARBA" id="ARBA00023136"/>
    </source>
</evidence>
<feature type="domain" description="GAIN-B" evidence="17">
    <location>
        <begin position="695"/>
        <end position="861"/>
    </location>
</feature>
<feature type="chain" id="PRO_5035784480" description="Adhesion G protein-coupled receptor A3" evidence="16">
    <location>
        <begin position="24"/>
        <end position="1416"/>
    </location>
</feature>
<dbReference type="Pfam" id="PF00002">
    <property type="entry name" value="7tm_2"/>
    <property type="match status" value="1"/>
</dbReference>
<gene>
    <name evidence="21" type="ORF">AGOR_G00194290</name>
</gene>
<feature type="transmembrane region" description="Helical" evidence="15">
    <location>
        <begin position="988"/>
        <end position="1008"/>
    </location>
</feature>
<evidence type="ECO:0000256" key="8">
    <source>
        <dbReference type="ARBA" id="ARBA00023040"/>
    </source>
</evidence>
<protein>
    <recommendedName>
        <fullName evidence="23">Adhesion G protein-coupled receptor A3</fullName>
    </recommendedName>
</protein>
<feature type="compositionally biased region" description="Basic and acidic residues" evidence="14">
    <location>
        <begin position="553"/>
        <end position="567"/>
    </location>
</feature>
<dbReference type="Gene3D" id="2.60.220.50">
    <property type="match status" value="1"/>
</dbReference>
<dbReference type="InterPro" id="IPR046338">
    <property type="entry name" value="GAIN_dom_sf"/>
</dbReference>
<feature type="transmembrane region" description="Helical" evidence="15">
    <location>
        <begin position="1109"/>
        <end position="1133"/>
    </location>
</feature>
<keyword evidence="7 15" id="KW-1133">Transmembrane helix</keyword>
<evidence type="ECO:0000256" key="7">
    <source>
        <dbReference type="ARBA" id="ARBA00022989"/>
    </source>
</evidence>
<evidence type="ECO:0000256" key="16">
    <source>
        <dbReference type="SAM" id="SignalP"/>
    </source>
</evidence>
<dbReference type="InterPro" id="IPR036445">
    <property type="entry name" value="GPCR_2_extracell_dom_sf"/>
</dbReference>
<dbReference type="InterPro" id="IPR001611">
    <property type="entry name" value="Leu-rich_rpt"/>
</dbReference>
<evidence type="ECO:0000259" key="17">
    <source>
        <dbReference type="PROSITE" id="PS50221"/>
    </source>
</evidence>
<proteinExistence type="inferred from homology"/>
<evidence type="ECO:0000259" key="19">
    <source>
        <dbReference type="PROSITE" id="PS50261"/>
    </source>
</evidence>
<dbReference type="InterPro" id="IPR017981">
    <property type="entry name" value="GPCR_2-like_7TM"/>
</dbReference>
<keyword evidence="9 15" id="KW-0472">Membrane</keyword>
<dbReference type="Pfam" id="PF13855">
    <property type="entry name" value="LRR_8"/>
    <property type="match status" value="1"/>
</dbReference>
<dbReference type="Gene3D" id="3.80.10.10">
    <property type="entry name" value="Ribonuclease Inhibitor"/>
    <property type="match status" value="2"/>
</dbReference>
<keyword evidence="8" id="KW-0297">G-protein coupled receptor</keyword>
<dbReference type="Gene3D" id="2.60.40.10">
    <property type="entry name" value="Immunoglobulins"/>
    <property type="match status" value="1"/>
</dbReference>
<evidence type="ECO:0000256" key="15">
    <source>
        <dbReference type="SAM" id="Phobius"/>
    </source>
</evidence>
<keyword evidence="13" id="KW-0393">Immunoglobulin domain</keyword>
<dbReference type="SUPFAM" id="SSF48726">
    <property type="entry name" value="Immunoglobulin"/>
    <property type="match status" value="1"/>
</dbReference>
<comment type="caution">
    <text evidence="21">The sequence shown here is derived from an EMBL/GenBank/DDBJ whole genome shotgun (WGS) entry which is preliminary data.</text>
</comment>
<feature type="transmembrane region" description="Helical" evidence="15">
    <location>
        <begin position="939"/>
        <end position="958"/>
    </location>
</feature>
<evidence type="ECO:0000259" key="18">
    <source>
        <dbReference type="PROSITE" id="PS50227"/>
    </source>
</evidence>
<keyword evidence="3" id="KW-0433">Leucine-rich repeat</keyword>
<dbReference type="PROSITE" id="PS50221">
    <property type="entry name" value="GAIN_B"/>
    <property type="match status" value="1"/>
</dbReference>
<dbReference type="Pfam" id="PF01825">
    <property type="entry name" value="GPS"/>
    <property type="match status" value="1"/>
</dbReference>
<dbReference type="InterPro" id="IPR057244">
    <property type="entry name" value="GAIN_B"/>
</dbReference>
<dbReference type="PROSITE" id="PS50835">
    <property type="entry name" value="IG_LIKE"/>
    <property type="match status" value="1"/>
</dbReference>
<keyword evidence="11" id="KW-0675">Receptor</keyword>
<feature type="signal peptide" evidence="16">
    <location>
        <begin position="1"/>
        <end position="23"/>
    </location>
</feature>
<dbReference type="Pfam" id="PF26588">
    <property type="entry name" value="GAIN_ADGRA3"/>
    <property type="match status" value="1"/>
</dbReference>